<keyword evidence="10" id="KW-1185">Reference proteome</keyword>
<proteinExistence type="predicted"/>
<dbReference type="EMBL" id="JACCBU010000001">
    <property type="protein sequence ID" value="NYE73073.1"/>
    <property type="molecule type" value="Genomic_DNA"/>
</dbReference>
<evidence type="ECO:0000256" key="4">
    <source>
        <dbReference type="ARBA" id="ARBA00022989"/>
    </source>
</evidence>
<evidence type="ECO:0000259" key="8">
    <source>
        <dbReference type="PROSITE" id="PS50850"/>
    </source>
</evidence>
<evidence type="ECO:0000256" key="3">
    <source>
        <dbReference type="ARBA" id="ARBA00022692"/>
    </source>
</evidence>
<protein>
    <submittedName>
        <fullName evidence="9">DHA3 family multidrug efflux protein-like MFS transporter</fullName>
    </submittedName>
</protein>
<dbReference type="PROSITE" id="PS50850">
    <property type="entry name" value="MFS"/>
    <property type="match status" value="1"/>
</dbReference>
<reference evidence="9 10" key="1">
    <citation type="submission" date="2020-07" db="EMBL/GenBank/DDBJ databases">
        <title>Sequencing the genomes of 1000 actinobacteria strains.</title>
        <authorList>
            <person name="Klenk H.-P."/>
        </authorList>
    </citation>
    <scope>NUCLEOTIDE SEQUENCE [LARGE SCALE GENOMIC DNA]</scope>
    <source>
        <strain evidence="9 10">DSM 22083</strain>
    </source>
</reference>
<keyword evidence="3 7" id="KW-0812">Transmembrane</keyword>
<feature type="transmembrane region" description="Helical" evidence="7">
    <location>
        <begin position="93"/>
        <end position="114"/>
    </location>
</feature>
<dbReference type="InterPro" id="IPR020846">
    <property type="entry name" value="MFS_dom"/>
</dbReference>
<evidence type="ECO:0000256" key="1">
    <source>
        <dbReference type="ARBA" id="ARBA00004651"/>
    </source>
</evidence>
<dbReference type="CDD" id="cd06173">
    <property type="entry name" value="MFS_MefA_like"/>
    <property type="match status" value="1"/>
</dbReference>
<dbReference type="GO" id="GO:0022857">
    <property type="term" value="F:transmembrane transporter activity"/>
    <property type="evidence" value="ECO:0007669"/>
    <property type="project" value="InterPro"/>
</dbReference>
<dbReference type="RefSeq" id="WP_179754314.1">
    <property type="nucleotide sequence ID" value="NZ_JACCBU010000001.1"/>
</dbReference>
<feature type="transmembrane region" description="Helical" evidence="7">
    <location>
        <begin position="421"/>
        <end position="441"/>
    </location>
</feature>
<dbReference type="Gene3D" id="1.20.1250.20">
    <property type="entry name" value="MFS general substrate transporter like domains"/>
    <property type="match status" value="1"/>
</dbReference>
<feature type="transmembrane region" description="Helical" evidence="7">
    <location>
        <begin position="126"/>
        <end position="144"/>
    </location>
</feature>
<feature type="transmembrane region" description="Helical" evidence="7">
    <location>
        <begin position="193"/>
        <end position="211"/>
    </location>
</feature>
<dbReference type="InterPro" id="IPR036259">
    <property type="entry name" value="MFS_trans_sf"/>
</dbReference>
<feature type="transmembrane region" description="Helical" evidence="7">
    <location>
        <begin position="165"/>
        <end position="187"/>
    </location>
</feature>
<gene>
    <name evidence="9" type="ORF">BKA15_004402</name>
</gene>
<evidence type="ECO:0000256" key="5">
    <source>
        <dbReference type="ARBA" id="ARBA00023136"/>
    </source>
</evidence>
<dbReference type="PANTHER" id="PTHR23513">
    <property type="entry name" value="INTEGRAL MEMBRANE EFFLUX PROTEIN-RELATED"/>
    <property type="match status" value="1"/>
</dbReference>
<dbReference type="InterPro" id="IPR011701">
    <property type="entry name" value="MFS"/>
</dbReference>
<feature type="transmembrane region" description="Helical" evidence="7">
    <location>
        <begin position="280"/>
        <end position="299"/>
    </location>
</feature>
<dbReference type="PANTHER" id="PTHR23513:SF6">
    <property type="entry name" value="MAJOR FACILITATOR SUPERFAMILY ASSOCIATED DOMAIN-CONTAINING PROTEIN"/>
    <property type="match status" value="1"/>
</dbReference>
<evidence type="ECO:0000313" key="10">
    <source>
        <dbReference type="Proteomes" id="UP000569914"/>
    </source>
</evidence>
<feature type="transmembrane region" description="Helical" evidence="7">
    <location>
        <begin position="247"/>
        <end position="268"/>
    </location>
</feature>
<keyword evidence="2" id="KW-1003">Cell membrane</keyword>
<evidence type="ECO:0000256" key="6">
    <source>
        <dbReference type="SAM" id="MobiDB-lite"/>
    </source>
</evidence>
<keyword evidence="5 7" id="KW-0472">Membrane</keyword>
<accession>A0A7Y9IAJ1</accession>
<comment type="subcellular location">
    <subcellularLocation>
        <location evidence="1">Cell membrane</location>
        <topology evidence="1">Multi-pass membrane protein</topology>
    </subcellularLocation>
</comment>
<feature type="region of interest" description="Disordered" evidence="6">
    <location>
        <begin position="459"/>
        <end position="478"/>
    </location>
</feature>
<keyword evidence="4 7" id="KW-1133">Transmembrane helix</keyword>
<comment type="caution">
    <text evidence="9">The sequence shown here is derived from an EMBL/GenBank/DDBJ whole genome shotgun (WGS) entry which is preliminary data.</text>
</comment>
<dbReference type="SUPFAM" id="SSF103473">
    <property type="entry name" value="MFS general substrate transporter"/>
    <property type="match status" value="1"/>
</dbReference>
<sequence length="478" mass="50381">MSTTATETQGPAPDATRLSPADPAVRTFLQLLGNVLSVSVVNLSMWFAITFFVYLQTASVFATGIIAGIYLVSTAGTGIFFGGIVDHHRKKTVLLASAAISLGLYATGLVFYLANPADAWRHPADPRLWVLVVLLMAGMIAGNLRTIALPTMVTALFDEARRGKANGLVGTTSGISFLISSVISGVLVGATGMLGMLVLGVVVLAGSLLHLRSVRVPERLTVAAADPADKKLDLRGTIRIVGQTRGLFALIIFTTINNFLFGGFMALMDPYGLSMMSVQVWGLALGALSSLTIVGGLLITKTGVSSNPVRLLLLINLTLWTVTIIFPLQASVILLLGGMALFMLLMPFAEASEQAVLQQVVPYERQGRVFGFAQSVEQSASPLTAFLISPLAQFVFMPFMTDGAGAALIGSWFGTGPERGIALVFVIMGLAGLALTAFALTTKHYRALSARFRGTAQAKDTTGDRETVDAPLSLAPAA</sequence>
<feature type="domain" description="Major facilitator superfamily (MFS) profile" evidence="8">
    <location>
        <begin position="1"/>
        <end position="444"/>
    </location>
</feature>
<dbReference type="AlphaFoldDB" id="A0A7Y9IAJ1"/>
<feature type="transmembrane region" description="Helical" evidence="7">
    <location>
        <begin position="31"/>
        <end position="54"/>
    </location>
</feature>
<name>A0A7Y9IAJ1_9ACTN</name>
<dbReference type="GO" id="GO:0005886">
    <property type="term" value="C:plasma membrane"/>
    <property type="evidence" value="ECO:0007669"/>
    <property type="project" value="UniProtKB-SubCell"/>
</dbReference>
<dbReference type="Proteomes" id="UP000569914">
    <property type="component" value="Unassembled WGS sequence"/>
</dbReference>
<evidence type="ECO:0000313" key="9">
    <source>
        <dbReference type="EMBL" id="NYE73073.1"/>
    </source>
</evidence>
<evidence type="ECO:0000256" key="2">
    <source>
        <dbReference type="ARBA" id="ARBA00022475"/>
    </source>
</evidence>
<dbReference type="Pfam" id="PF07690">
    <property type="entry name" value="MFS_1"/>
    <property type="match status" value="1"/>
</dbReference>
<evidence type="ECO:0000256" key="7">
    <source>
        <dbReference type="SAM" id="Phobius"/>
    </source>
</evidence>
<feature type="transmembrane region" description="Helical" evidence="7">
    <location>
        <begin position="311"/>
        <end position="344"/>
    </location>
</feature>
<organism evidence="9 10">
    <name type="scientific">Microlunatus parietis</name>
    <dbReference type="NCBI Taxonomy" id="682979"/>
    <lineage>
        <taxon>Bacteria</taxon>
        <taxon>Bacillati</taxon>
        <taxon>Actinomycetota</taxon>
        <taxon>Actinomycetes</taxon>
        <taxon>Propionibacteriales</taxon>
        <taxon>Propionibacteriaceae</taxon>
        <taxon>Microlunatus</taxon>
    </lineage>
</organism>
<feature type="transmembrane region" description="Helical" evidence="7">
    <location>
        <begin position="60"/>
        <end position="81"/>
    </location>
</feature>